<sequence length="144" mass="15641">MFPCRAPTGEPLVNHPNAVGARQMSHLDWGRMFPCRAPTGEPPKCCRGRADVPSGLGQNVSLLVNHPNAVGARQMSHLDWGRNFPCRAPTGEPPKCCRGTADVASGLGQKFSLLVNHPNAVGAGQMSHLDWGRMFPCWRTTQML</sequence>
<name>A0AAV3XRH6_9CYAN</name>
<reference evidence="1" key="1">
    <citation type="submission" date="2019-10" db="EMBL/GenBank/DDBJ databases">
        <title>Draft genome sequece of Microseira wollei NIES-4236.</title>
        <authorList>
            <person name="Yamaguchi H."/>
            <person name="Suzuki S."/>
            <person name="Kawachi M."/>
        </authorList>
    </citation>
    <scope>NUCLEOTIDE SEQUENCE</scope>
    <source>
        <strain evidence="1">NIES-4236</strain>
    </source>
</reference>
<comment type="caution">
    <text evidence="1">The sequence shown here is derived from an EMBL/GenBank/DDBJ whole genome shotgun (WGS) entry which is preliminary data.</text>
</comment>
<dbReference type="EMBL" id="BLAY01000528">
    <property type="protein sequence ID" value="GET44675.1"/>
    <property type="molecule type" value="Genomic_DNA"/>
</dbReference>
<protein>
    <submittedName>
        <fullName evidence="1">Uncharacterized protein</fullName>
    </submittedName>
</protein>
<keyword evidence="2" id="KW-1185">Reference proteome</keyword>
<evidence type="ECO:0000313" key="1">
    <source>
        <dbReference type="EMBL" id="GET44675.1"/>
    </source>
</evidence>
<dbReference type="AlphaFoldDB" id="A0AAV3XRH6"/>
<accession>A0AAV3XRH6</accession>
<dbReference type="Proteomes" id="UP001050975">
    <property type="component" value="Unassembled WGS sequence"/>
</dbReference>
<proteinExistence type="predicted"/>
<gene>
    <name evidence="1" type="ORF">MiSe_95080</name>
</gene>
<organism evidence="1 2">
    <name type="scientific">Microseira wollei NIES-4236</name>
    <dbReference type="NCBI Taxonomy" id="2530354"/>
    <lineage>
        <taxon>Bacteria</taxon>
        <taxon>Bacillati</taxon>
        <taxon>Cyanobacteriota</taxon>
        <taxon>Cyanophyceae</taxon>
        <taxon>Oscillatoriophycideae</taxon>
        <taxon>Aerosakkonematales</taxon>
        <taxon>Aerosakkonemataceae</taxon>
        <taxon>Microseira</taxon>
    </lineage>
</organism>
<evidence type="ECO:0000313" key="2">
    <source>
        <dbReference type="Proteomes" id="UP001050975"/>
    </source>
</evidence>